<evidence type="ECO:0000313" key="3">
    <source>
        <dbReference type="Proteomes" id="UP000308133"/>
    </source>
</evidence>
<dbReference type="AlphaFoldDB" id="A0A4U7B4P6"/>
<comment type="caution">
    <text evidence="2">The sequence shown here is derived from an EMBL/GenBank/DDBJ whole genome shotgun (WGS) entry which is preliminary data.</text>
</comment>
<sequence>MASTTAPPEPQASQTTTSPAPKPDPASAPSTSAPSLPADRTTWTEAHYTAALTHLTSLQDRIDTLRDAIPSLIRPIAAFQPSRQSQPSPIGSPLASRIPHDEDEHGAIVSGAGPAGRKRDYSGAEKRGAQALTAAERRARKEKAFGMLKGAAGEGSRGIRELRALWEEEGLKEVLRAGREREGEVGAQKGG</sequence>
<feature type="compositionally biased region" description="Basic and acidic residues" evidence="1">
    <location>
        <begin position="117"/>
        <end position="128"/>
    </location>
</feature>
<accession>A0A4U7B4P6</accession>
<feature type="compositionally biased region" description="Polar residues" evidence="1">
    <location>
        <begin position="1"/>
        <end position="14"/>
    </location>
</feature>
<dbReference type="Proteomes" id="UP000308133">
    <property type="component" value="Unassembled WGS sequence"/>
</dbReference>
<evidence type="ECO:0000313" key="2">
    <source>
        <dbReference type="EMBL" id="TKX26358.1"/>
    </source>
</evidence>
<dbReference type="EMBL" id="PTQR01000013">
    <property type="protein sequence ID" value="TKX26358.1"/>
    <property type="molecule type" value="Genomic_DNA"/>
</dbReference>
<feature type="region of interest" description="Disordered" evidence="1">
    <location>
        <begin position="77"/>
        <end position="137"/>
    </location>
</feature>
<feature type="compositionally biased region" description="Low complexity" evidence="1">
    <location>
        <begin position="27"/>
        <end position="38"/>
    </location>
</feature>
<organism evidence="2 3">
    <name type="scientific">Elsinoe australis</name>
    <dbReference type="NCBI Taxonomy" id="40998"/>
    <lineage>
        <taxon>Eukaryota</taxon>
        <taxon>Fungi</taxon>
        <taxon>Dikarya</taxon>
        <taxon>Ascomycota</taxon>
        <taxon>Pezizomycotina</taxon>
        <taxon>Dothideomycetes</taxon>
        <taxon>Dothideomycetidae</taxon>
        <taxon>Myriangiales</taxon>
        <taxon>Elsinoaceae</taxon>
        <taxon>Elsinoe</taxon>
    </lineage>
</organism>
<name>A0A4U7B4P6_9PEZI</name>
<feature type="region of interest" description="Disordered" evidence="1">
    <location>
        <begin position="1"/>
        <end position="42"/>
    </location>
</feature>
<evidence type="ECO:0000256" key="1">
    <source>
        <dbReference type="SAM" id="MobiDB-lite"/>
    </source>
</evidence>
<gene>
    <name evidence="2" type="ORF">C1H76_1320</name>
</gene>
<protein>
    <submittedName>
        <fullName evidence="2">Uncharacterized protein</fullName>
    </submittedName>
</protein>
<reference evidence="2 3" key="1">
    <citation type="submission" date="2018-02" db="EMBL/GenBank/DDBJ databases">
        <title>Draft genome sequences of Elsinoe sp., causing black scab on jojoba.</title>
        <authorList>
            <person name="Stodart B."/>
            <person name="Jeffress S."/>
            <person name="Ash G."/>
            <person name="Arun Chinnappa K."/>
        </authorList>
    </citation>
    <scope>NUCLEOTIDE SEQUENCE [LARGE SCALE GENOMIC DNA]</scope>
    <source>
        <strain evidence="2 3">Hillstone_2</strain>
    </source>
</reference>
<proteinExistence type="predicted"/>